<protein>
    <submittedName>
        <fullName evidence="2">AgmX/PglI C-terminal domain-containing protein</fullName>
    </submittedName>
</protein>
<dbReference type="SUPFAM" id="SSF74653">
    <property type="entry name" value="TolA/TonB C-terminal domain"/>
    <property type="match status" value="1"/>
</dbReference>
<accession>A0ABW0RK79</accession>
<proteinExistence type="predicted"/>
<feature type="compositionally biased region" description="Pro residues" evidence="1">
    <location>
        <begin position="111"/>
        <end position="121"/>
    </location>
</feature>
<reference evidence="3" key="1">
    <citation type="journal article" date="2019" name="Int. J. Syst. Evol. Microbiol.">
        <title>The Global Catalogue of Microorganisms (GCM) 10K type strain sequencing project: providing services to taxonomists for standard genome sequencing and annotation.</title>
        <authorList>
            <consortium name="The Broad Institute Genomics Platform"/>
            <consortium name="The Broad Institute Genome Sequencing Center for Infectious Disease"/>
            <person name="Wu L."/>
            <person name="Ma J."/>
        </authorList>
    </citation>
    <scope>NUCLEOTIDE SEQUENCE [LARGE SCALE GENOMIC DNA]</scope>
    <source>
        <strain evidence="3">CGMCC 4.1799</strain>
    </source>
</reference>
<organism evidence="2 3">
    <name type="scientific">Marinobacter koreensis</name>
    <dbReference type="NCBI Taxonomy" id="335974"/>
    <lineage>
        <taxon>Bacteria</taxon>
        <taxon>Pseudomonadati</taxon>
        <taxon>Pseudomonadota</taxon>
        <taxon>Gammaproteobacteria</taxon>
        <taxon>Pseudomonadales</taxon>
        <taxon>Marinobacteraceae</taxon>
        <taxon>Marinobacter</taxon>
    </lineage>
</organism>
<evidence type="ECO:0000313" key="2">
    <source>
        <dbReference type="EMBL" id="MFC5543965.1"/>
    </source>
</evidence>
<evidence type="ECO:0000256" key="1">
    <source>
        <dbReference type="SAM" id="MobiDB-lite"/>
    </source>
</evidence>
<dbReference type="Gene3D" id="3.30.1150.10">
    <property type="match status" value="1"/>
</dbReference>
<dbReference type="Proteomes" id="UP001596055">
    <property type="component" value="Unassembled WGS sequence"/>
</dbReference>
<sequence>MGEAMSMPWAPVSELPWSKERGERTRFLIILSLVALLFVPPALLIPLIDLPEPDRNEVEKVPPALAHLLEQPRPEPKAKPVEPEPVVEPPKPEPKPEPEPEPAPKAETPKPEPVQTPPPKPVAAERAPAPPEQTVQQARETASRSGLLAMKDRLAALRAPEAEPAPVLRANAGKTTPAETADKPEPSRVLAGSKGVEKTDAPTTEVAVAGHEVKSVQAEPEPVQKAVAKAEPKADKGPGQRAMSNIRKVFDSQKTALYSLYRRELRQDPTLQGKVLLELVIQPDGTVSSCEVVSSELDNPTLESRIALRVRMFNFGADDVEPRTVRFPVDFLPG</sequence>
<name>A0ABW0RK79_9GAMM</name>
<feature type="compositionally biased region" description="Basic and acidic residues" evidence="1">
    <location>
        <begin position="70"/>
        <end position="82"/>
    </location>
</feature>
<dbReference type="NCBIfam" id="NF033768">
    <property type="entry name" value="myxo_SS_tail"/>
    <property type="match status" value="1"/>
</dbReference>
<dbReference type="EMBL" id="JBHSNL010000001">
    <property type="protein sequence ID" value="MFC5543965.1"/>
    <property type="molecule type" value="Genomic_DNA"/>
</dbReference>
<feature type="compositionally biased region" description="Basic and acidic residues" evidence="1">
    <location>
        <begin position="90"/>
        <end position="110"/>
    </location>
</feature>
<evidence type="ECO:0000313" key="3">
    <source>
        <dbReference type="Proteomes" id="UP001596055"/>
    </source>
</evidence>
<feature type="compositionally biased region" description="Polar residues" evidence="1">
    <location>
        <begin position="133"/>
        <end position="144"/>
    </location>
</feature>
<feature type="compositionally biased region" description="Low complexity" evidence="1">
    <location>
        <begin position="156"/>
        <end position="170"/>
    </location>
</feature>
<dbReference type="RefSeq" id="WP_248158139.1">
    <property type="nucleotide sequence ID" value="NZ_JAKZAJ010000003.1"/>
</dbReference>
<keyword evidence="3" id="KW-1185">Reference proteome</keyword>
<dbReference type="InterPro" id="IPR049806">
    <property type="entry name" value="MasK-like_C"/>
</dbReference>
<comment type="caution">
    <text evidence="2">The sequence shown here is derived from an EMBL/GenBank/DDBJ whole genome shotgun (WGS) entry which is preliminary data.</text>
</comment>
<gene>
    <name evidence="2" type="ORF">ACFPQA_02770</name>
</gene>
<feature type="region of interest" description="Disordered" evidence="1">
    <location>
        <begin position="67"/>
        <end position="204"/>
    </location>
</feature>
<dbReference type="PRINTS" id="PR01217">
    <property type="entry name" value="PRICHEXTENSN"/>
</dbReference>